<dbReference type="EMBL" id="JAAGWK010000015">
    <property type="protein sequence ID" value="NEL54575.1"/>
    <property type="molecule type" value="Genomic_DNA"/>
</dbReference>
<keyword evidence="2" id="KW-1185">Reference proteome</keyword>
<comment type="caution">
    <text evidence="1">The sequence shown here is derived from an EMBL/GenBank/DDBJ whole genome shotgun (WGS) entry which is preliminary data.</text>
</comment>
<dbReference type="InterPro" id="IPR023393">
    <property type="entry name" value="START-like_dom_sf"/>
</dbReference>
<dbReference type="Proteomes" id="UP000470470">
    <property type="component" value="Unassembled WGS sequence"/>
</dbReference>
<dbReference type="SUPFAM" id="SSF55961">
    <property type="entry name" value="Bet v1-like"/>
    <property type="match status" value="1"/>
</dbReference>
<accession>A0A7K3WDM1</accession>
<gene>
    <name evidence="1" type="ORF">G1H19_11240</name>
</gene>
<dbReference type="AlphaFoldDB" id="A0A7K3WDM1"/>
<sequence length="144" mass="15530">MPERQTFQADATVTVDAELHDIWAVWVDARAWTTWDDSLAAVDIDGNFKEGATLTLTPTSGDPVQATLVSVTQGEEFTDEVELPFGVVRTSHRMGRVGDLAQITHAVTAEVDTHHVADFATTVWPELRGGVAASLTNLAEIVGD</sequence>
<name>A0A7K3WDM1_9ACTN</name>
<dbReference type="Gene3D" id="3.30.530.20">
    <property type="match status" value="1"/>
</dbReference>
<evidence type="ECO:0000313" key="2">
    <source>
        <dbReference type="Proteomes" id="UP000470470"/>
    </source>
</evidence>
<dbReference type="RefSeq" id="WP_162392184.1">
    <property type="nucleotide sequence ID" value="NZ_JAABOZ010000001.1"/>
</dbReference>
<organism evidence="1 2">
    <name type="scientific">Goekera deserti</name>
    <dbReference type="NCBI Taxonomy" id="2497753"/>
    <lineage>
        <taxon>Bacteria</taxon>
        <taxon>Bacillati</taxon>
        <taxon>Actinomycetota</taxon>
        <taxon>Actinomycetes</taxon>
        <taxon>Geodermatophilales</taxon>
        <taxon>Geodermatophilaceae</taxon>
        <taxon>Goekera</taxon>
    </lineage>
</organism>
<protein>
    <submittedName>
        <fullName evidence="1">Polyketide cyclase</fullName>
    </submittedName>
</protein>
<proteinExistence type="predicted"/>
<reference evidence="1 2" key="1">
    <citation type="submission" date="2020-02" db="EMBL/GenBank/DDBJ databases">
        <title>The whole genome sequence of CPCC 205119.</title>
        <authorList>
            <person name="Jiang Z."/>
        </authorList>
    </citation>
    <scope>NUCLEOTIDE SEQUENCE [LARGE SCALE GENOMIC DNA]</scope>
    <source>
        <strain evidence="1 2">CPCC 205119</strain>
    </source>
</reference>
<evidence type="ECO:0000313" key="1">
    <source>
        <dbReference type="EMBL" id="NEL54575.1"/>
    </source>
</evidence>